<gene>
    <name evidence="1" type="ORF">ERX40_00630</name>
</gene>
<dbReference type="RefSeq" id="WP_133416566.1">
    <property type="nucleotide sequence ID" value="NZ_SCWD01000001.1"/>
</dbReference>
<evidence type="ECO:0000313" key="1">
    <source>
        <dbReference type="EMBL" id="TDM03703.1"/>
    </source>
</evidence>
<dbReference type="AlphaFoldDB" id="A0A9Q8CL88"/>
<protein>
    <submittedName>
        <fullName evidence="1">Uncharacterized protein</fullName>
    </submittedName>
</protein>
<comment type="caution">
    <text evidence="1">The sequence shown here is derived from an EMBL/GenBank/DDBJ whole genome shotgun (WGS) entry which is preliminary data.</text>
</comment>
<dbReference type="OrthoDB" id="2418224at2"/>
<keyword evidence="2" id="KW-1185">Reference proteome</keyword>
<organism evidence="1 2">
    <name type="scientific">Macrococcus carouselicus</name>
    <dbReference type="NCBI Taxonomy" id="69969"/>
    <lineage>
        <taxon>Bacteria</taxon>
        <taxon>Bacillati</taxon>
        <taxon>Bacillota</taxon>
        <taxon>Bacilli</taxon>
        <taxon>Bacillales</taxon>
        <taxon>Staphylococcaceae</taxon>
        <taxon>Macrococcus</taxon>
    </lineage>
</organism>
<dbReference type="Proteomes" id="UP000295280">
    <property type="component" value="Unassembled WGS sequence"/>
</dbReference>
<name>A0A9Q8CL88_9STAP</name>
<accession>A0A9Q8CL88</accession>
<dbReference type="EMBL" id="SCWD01000001">
    <property type="protein sequence ID" value="TDM03703.1"/>
    <property type="molecule type" value="Genomic_DNA"/>
</dbReference>
<proteinExistence type="predicted"/>
<evidence type="ECO:0000313" key="2">
    <source>
        <dbReference type="Proteomes" id="UP000295280"/>
    </source>
</evidence>
<sequence>MEKDRLKFIVLYELRKGTVLANFFGWIDVELLKDIFIEMKESEVISGEVLVDDVIVLKDIEITEKGRLQLEEMLKNPEYEKGYHLCCENKRLKDWVYGRE</sequence>
<reference evidence="1 2" key="1">
    <citation type="submission" date="2019-01" db="EMBL/GenBank/DDBJ databases">
        <title>Draft genome sequences of the type strains of six Macrococcus species.</title>
        <authorList>
            <person name="Mazhar S."/>
            <person name="Altermann E."/>
            <person name="Hill C."/>
            <person name="Mcauliffe O."/>
        </authorList>
    </citation>
    <scope>NUCLEOTIDE SEQUENCE [LARGE SCALE GENOMIC DNA]</scope>
    <source>
        <strain evidence="1 2">ATCC 51828</strain>
    </source>
</reference>